<dbReference type="GeneID" id="38117182"/>
<dbReference type="PRINTS" id="PR00385">
    <property type="entry name" value="P450"/>
</dbReference>
<dbReference type="SUPFAM" id="SSF48264">
    <property type="entry name" value="Cytochrome P450"/>
    <property type="match status" value="1"/>
</dbReference>
<evidence type="ECO:0000256" key="1">
    <source>
        <dbReference type="ARBA" id="ARBA00001971"/>
    </source>
</evidence>
<sequence>MTQCRRSIDEVIPDLSTIKFEDFANNGDRNKALLATYALASRLETPWETAHKQGVKEDVQYLAEMLSARNRSLFQSPHAAAKHDGPILVDVGGSLGHDTNKFLSKYPDLAFRCYIQDLPNVVADPKAPDALHNMAHNFLTPQPVHGAMVYYLHAILHDWSDETARMIPQCLDRALKKRYNRVLGLAKWEPGTDGDIESLASPSQLTAMFHRPPCANNSEPRGTSVGAYAPQLIRLHPHLSRPELVRAACMYQLLHLKPCCGNTYPNGRGKSHSRYHVEDDPKISTAVEMSHCPSDALIEPKTAMDMLPAWSPLTTIVVAWVVFYVVQMLYNVSPLHPLSHIPGPKLAAATWLYEIWFDLVLGGTYTQRIKRMHEEYGPVVRINPEELHFNDIAFVDEIYAGAGRKRDKQPHYLNFFSGSVATSTIATSGHDLHRIRRAALNKYFSRAQISNLESGIKDLAEALCEKMIRLGTRDNKPFDLKTAYSCFTADVISKYCFGEPFGFVGQAEWEPNFRKALLGGQGPVHLFRAFPFVRALTNVAQLFPTWASPDLREMLTEANERMPARIQKARKEYNTGVSNVKPSIFGAILASNLPEVEKSDWRLGGEGFNVIAAGTDTTSWALTVVTFYLLSQRETLDRLQRELEGADAVNLSWIALEKLPYLNAVVLEGLRLSHGLGARLARGAPTETLVYQGEYKGRRLQYSIPRGTPCGMSNAINHYNEEAFPDPYAFSPERWLGVNEAQRRRMDASLTAFSRGSRQCLGINLAYCNLYRALAALALRVFPRMELYETTVADVQYDYDLFLPMVKRGSQGVRVTIS</sequence>
<dbReference type="OrthoDB" id="3945418at2759"/>
<dbReference type="GO" id="GO:0044550">
    <property type="term" value="P:secondary metabolite biosynthetic process"/>
    <property type="evidence" value="ECO:0007669"/>
    <property type="project" value="UniProtKB-ARBA"/>
</dbReference>
<dbReference type="Gene3D" id="1.10.630.10">
    <property type="entry name" value="Cytochrome P450"/>
    <property type="match status" value="1"/>
</dbReference>
<keyword evidence="6" id="KW-0349">Heme</keyword>
<dbReference type="CDD" id="cd11062">
    <property type="entry name" value="CYP58-like"/>
    <property type="match status" value="1"/>
</dbReference>
<dbReference type="GO" id="GO:0020037">
    <property type="term" value="F:heme binding"/>
    <property type="evidence" value="ECO:0007669"/>
    <property type="project" value="InterPro"/>
</dbReference>
<organism evidence="8 9">
    <name type="scientific">Aspergillus mulundensis</name>
    <dbReference type="NCBI Taxonomy" id="1810919"/>
    <lineage>
        <taxon>Eukaryota</taxon>
        <taxon>Fungi</taxon>
        <taxon>Dikarya</taxon>
        <taxon>Ascomycota</taxon>
        <taxon>Pezizomycotina</taxon>
        <taxon>Eurotiomycetes</taxon>
        <taxon>Eurotiomycetidae</taxon>
        <taxon>Eurotiales</taxon>
        <taxon>Aspergillaceae</taxon>
        <taxon>Aspergillus</taxon>
        <taxon>Aspergillus subgen. Nidulantes</taxon>
    </lineage>
</organism>
<dbReference type="Proteomes" id="UP000256690">
    <property type="component" value="Unassembled WGS sequence"/>
</dbReference>
<evidence type="ECO:0000256" key="2">
    <source>
        <dbReference type="ARBA" id="ARBA00010617"/>
    </source>
</evidence>
<dbReference type="GO" id="GO:0005506">
    <property type="term" value="F:iron ion binding"/>
    <property type="evidence" value="ECO:0007669"/>
    <property type="project" value="InterPro"/>
</dbReference>
<dbReference type="InterPro" id="IPR036396">
    <property type="entry name" value="Cyt_P450_sf"/>
</dbReference>
<evidence type="ECO:0000256" key="6">
    <source>
        <dbReference type="PIRSR" id="PIRSR602401-1"/>
    </source>
</evidence>
<evidence type="ECO:0000256" key="4">
    <source>
        <dbReference type="ARBA" id="ARBA00023002"/>
    </source>
</evidence>
<dbReference type="GO" id="GO:0008171">
    <property type="term" value="F:O-methyltransferase activity"/>
    <property type="evidence" value="ECO:0007669"/>
    <property type="project" value="InterPro"/>
</dbReference>
<evidence type="ECO:0000313" key="8">
    <source>
        <dbReference type="EMBL" id="RDW76820.1"/>
    </source>
</evidence>
<dbReference type="InterPro" id="IPR017972">
    <property type="entry name" value="Cyt_P450_CS"/>
</dbReference>
<evidence type="ECO:0000313" key="9">
    <source>
        <dbReference type="Proteomes" id="UP000256690"/>
    </source>
</evidence>
<name>A0A3D8RS82_9EURO</name>
<comment type="cofactor">
    <cofactor evidence="1 6">
        <name>heme</name>
        <dbReference type="ChEBI" id="CHEBI:30413"/>
    </cofactor>
</comment>
<dbReference type="PRINTS" id="PR00463">
    <property type="entry name" value="EP450I"/>
</dbReference>
<protein>
    <recommendedName>
        <fullName evidence="7">O-methyltransferase C-terminal domain-containing protein</fullName>
    </recommendedName>
</protein>
<accession>A0A3D8RS82</accession>
<dbReference type="InterPro" id="IPR001077">
    <property type="entry name" value="COMT_C"/>
</dbReference>
<feature type="binding site" description="axial binding residue" evidence="6">
    <location>
        <position position="760"/>
    </location>
    <ligand>
        <name>heme</name>
        <dbReference type="ChEBI" id="CHEBI:30413"/>
    </ligand>
    <ligandPart>
        <name>Fe</name>
        <dbReference type="ChEBI" id="CHEBI:18248"/>
    </ligandPart>
</feature>
<dbReference type="Pfam" id="PF00067">
    <property type="entry name" value="p450"/>
    <property type="match status" value="1"/>
</dbReference>
<evidence type="ECO:0000256" key="3">
    <source>
        <dbReference type="ARBA" id="ARBA00022723"/>
    </source>
</evidence>
<keyword evidence="4" id="KW-0560">Oxidoreductase</keyword>
<dbReference type="InterPro" id="IPR001128">
    <property type="entry name" value="Cyt_P450"/>
</dbReference>
<keyword evidence="3 6" id="KW-0479">Metal-binding</keyword>
<dbReference type="InterPro" id="IPR002401">
    <property type="entry name" value="Cyt_P450_E_grp-I"/>
</dbReference>
<dbReference type="EMBL" id="PVWQ01000007">
    <property type="protein sequence ID" value="RDW76820.1"/>
    <property type="molecule type" value="Genomic_DNA"/>
</dbReference>
<proteinExistence type="inferred from homology"/>
<comment type="caution">
    <text evidence="8">The sequence shown here is derived from an EMBL/GenBank/DDBJ whole genome shotgun (WGS) entry which is preliminary data.</text>
</comment>
<keyword evidence="9" id="KW-1185">Reference proteome</keyword>
<feature type="domain" description="O-methyltransferase C-terminal" evidence="7">
    <location>
        <begin position="87"/>
        <end position="177"/>
    </location>
</feature>
<dbReference type="InterPro" id="IPR029063">
    <property type="entry name" value="SAM-dependent_MTases_sf"/>
</dbReference>
<dbReference type="Gene3D" id="3.40.50.150">
    <property type="entry name" value="Vaccinia Virus protein VP39"/>
    <property type="match status" value="1"/>
</dbReference>
<dbReference type="InterPro" id="IPR050121">
    <property type="entry name" value="Cytochrome_P450_monoxygenase"/>
</dbReference>
<dbReference type="GO" id="GO:0016705">
    <property type="term" value="F:oxidoreductase activity, acting on paired donors, with incorporation or reduction of molecular oxygen"/>
    <property type="evidence" value="ECO:0007669"/>
    <property type="project" value="InterPro"/>
</dbReference>
<dbReference type="STRING" id="1810919.A0A3D8RS82"/>
<dbReference type="PANTHER" id="PTHR24305">
    <property type="entry name" value="CYTOCHROME P450"/>
    <property type="match status" value="1"/>
</dbReference>
<dbReference type="SUPFAM" id="SSF53335">
    <property type="entry name" value="S-adenosyl-L-methionine-dependent methyltransferases"/>
    <property type="match status" value="1"/>
</dbReference>
<dbReference type="PROSITE" id="PS00086">
    <property type="entry name" value="CYTOCHROME_P450"/>
    <property type="match status" value="1"/>
</dbReference>
<reference evidence="8 9" key="1">
    <citation type="journal article" date="2018" name="IMA Fungus">
        <title>IMA Genome-F 9: Draft genome sequence of Annulohypoxylon stygium, Aspergillus mulundensis, Berkeleyomyces basicola (syn. Thielaviopsis basicola), Ceratocystis smalleyi, two Cercospora beticola strains, Coleophoma cylindrospora, Fusarium fracticaudum, Phialophora cf. hyalina, and Morchella septimelata.</title>
        <authorList>
            <person name="Wingfield B.D."/>
            <person name="Bills G.F."/>
            <person name="Dong Y."/>
            <person name="Huang W."/>
            <person name="Nel W.J."/>
            <person name="Swalarsk-Parry B.S."/>
            <person name="Vaghefi N."/>
            <person name="Wilken P.M."/>
            <person name="An Z."/>
            <person name="de Beer Z.W."/>
            <person name="De Vos L."/>
            <person name="Chen L."/>
            <person name="Duong T.A."/>
            <person name="Gao Y."/>
            <person name="Hammerbacher A."/>
            <person name="Kikkert J.R."/>
            <person name="Li Y."/>
            <person name="Li H."/>
            <person name="Li K."/>
            <person name="Li Q."/>
            <person name="Liu X."/>
            <person name="Ma X."/>
            <person name="Naidoo K."/>
            <person name="Pethybridge S.J."/>
            <person name="Sun J."/>
            <person name="Steenkamp E.T."/>
            <person name="van der Nest M.A."/>
            <person name="van Wyk S."/>
            <person name="Wingfield M.J."/>
            <person name="Xiong C."/>
            <person name="Yue Q."/>
            <person name="Zhang X."/>
        </authorList>
    </citation>
    <scope>NUCLEOTIDE SEQUENCE [LARGE SCALE GENOMIC DNA]</scope>
    <source>
        <strain evidence="8 9">DSM 5745</strain>
    </source>
</reference>
<keyword evidence="5 6" id="KW-0408">Iron</keyword>
<gene>
    <name evidence="8" type="ORF">DSM5745_06812</name>
</gene>
<comment type="similarity">
    <text evidence="2">Belongs to the cytochrome P450 family.</text>
</comment>
<dbReference type="RefSeq" id="XP_026603132.1">
    <property type="nucleotide sequence ID" value="XM_026748828.1"/>
</dbReference>
<evidence type="ECO:0000256" key="5">
    <source>
        <dbReference type="ARBA" id="ARBA00023004"/>
    </source>
</evidence>
<dbReference type="Pfam" id="PF00891">
    <property type="entry name" value="Methyltransf_2"/>
    <property type="match status" value="1"/>
</dbReference>
<dbReference type="GO" id="GO:0004497">
    <property type="term" value="F:monooxygenase activity"/>
    <property type="evidence" value="ECO:0007669"/>
    <property type="project" value="InterPro"/>
</dbReference>
<evidence type="ECO:0000259" key="7">
    <source>
        <dbReference type="Pfam" id="PF00891"/>
    </source>
</evidence>
<dbReference type="PANTHER" id="PTHR24305:SF147">
    <property type="entry name" value="P450, PUTATIVE (EUROFUNG)-RELATED"/>
    <property type="match status" value="1"/>
</dbReference>
<dbReference type="AlphaFoldDB" id="A0A3D8RS82"/>